<organism evidence="1 2">
    <name type="scientific">Pseudarthrobacter siccitolerans</name>
    <dbReference type="NCBI Taxonomy" id="861266"/>
    <lineage>
        <taxon>Bacteria</taxon>
        <taxon>Bacillati</taxon>
        <taxon>Actinomycetota</taxon>
        <taxon>Actinomycetes</taxon>
        <taxon>Micrococcales</taxon>
        <taxon>Micrococcaceae</taxon>
        <taxon>Pseudarthrobacter</taxon>
    </lineage>
</organism>
<proteinExistence type="predicted"/>
<dbReference type="OrthoDB" id="4946960at2"/>
<name>A0A024H3K9_9MICC</name>
<protein>
    <submittedName>
        <fullName evidence="1">Uncharacterized protein</fullName>
    </submittedName>
</protein>
<reference evidence="2" key="1">
    <citation type="journal article" date="2014" name="Genome Announc.">
        <title>Genome Sequence of Arthrobacter siccitolerans 4J27, a Xeroprotectant-Producing Desiccation-Tolerant Microorganism.</title>
        <authorList>
            <person name="Manzanera M."/>
            <person name="Santa-Cruz-Calvo L."/>
            <person name="Vilchez J.I."/>
            <person name="Garcia-Fontana C."/>
            <person name="Silva-Castro G.A."/>
            <person name="Calvo C."/>
            <person name="Gonzalez-Lopez J."/>
        </authorList>
    </citation>
    <scope>NUCLEOTIDE SEQUENCE [LARGE SCALE GENOMIC DNA]</scope>
    <source>
        <strain evidence="2">4J27</strain>
    </source>
</reference>
<comment type="caution">
    <text evidence="1">The sequence shown here is derived from an EMBL/GenBank/DDBJ whole genome shotgun (WGS) entry which is preliminary data.</text>
</comment>
<sequence length="90" mass="10287">MIKLQQDADGFIRMNRHFPENLTVTVVFADGVTEEFPGRRLNRAYDDALAEYRGQNHLDAKGFQRGPRKKTGSGNKIDFVRVYPGMGRQD</sequence>
<evidence type="ECO:0000313" key="1">
    <source>
        <dbReference type="EMBL" id="CCQ46326.1"/>
    </source>
</evidence>
<dbReference type="Proteomes" id="UP000035722">
    <property type="component" value="Unassembled WGS sequence"/>
</dbReference>
<keyword evidence="2" id="KW-1185">Reference proteome</keyword>
<dbReference type="AlphaFoldDB" id="A0A024H3K9"/>
<accession>A0A024H3K9</accession>
<evidence type="ECO:0000313" key="2">
    <source>
        <dbReference type="Proteomes" id="UP000035722"/>
    </source>
</evidence>
<dbReference type="EMBL" id="CAQI01000044">
    <property type="protein sequence ID" value="CCQ46326.1"/>
    <property type="molecule type" value="Genomic_DNA"/>
</dbReference>
<dbReference type="RefSeq" id="WP_050055266.1">
    <property type="nucleotide sequence ID" value="NZ_CAQI01000044.1"/>
</dbReference>
<gene>
    <name evidence="1" type="ORF">ARTSIC4J27_2289</name>
</gene>